<evidence type="ECO:0000313" key="1">
    <source>
        <dbReference type="EMBL" id="PZG15163.1"/>
    </source>
</evidence>
<organism evidence="1 2">
    <name type="scientific">Micromonospora craterilacus</name>
    <dbReference type="NCBI Taxonomy" id="1655439"/>
    <lineage>
        <taxon>Bacteria</taxon>
        <taxon>Bacillati</taxon>
        <taxon>Actinomycetota</taxon>
        <taxon>Actinomycetes</taxon>
        <taxon>Micromonosporales</taxon>
        <taxon>Micromonosporaceae</taxon>
        <taxon>Micromonospora</taxon>
    </lineage>
</organism>
<dbReference type="Proteomes" id="UP000248924">
    <property type="component" value="Unassembled WGS sequence"/>
</dbReference>
<sequence length="164" mass="16708">MCTAMTTAPHAGGQGRGRQRAAVGGLAKRCVVAMSAATAVRWPKAPWVHIEGAVDIGACEVSLASVALVMAMDNTSDARMAGRVSGAARTARHGQEAMATGLHRLRRPQPHVDVNMYASTASVPAPALPLLAAAACPPPLTHPVRHHLVAGGVCVDSELAGDGA</sequence>
<reference evidence="1 2" key="1">
    <citation type="submission" date="2018-01" db="EMBL/GenBank/DDBJ databases">
        <title>Draft genome sequence of Jishengella sp. NA12.</title>
        <authorList>
            <person name="Sahin N."/>
            <person name="Ay H."/>
            <person name="Saygin H."/>
        </authorList>
    </citation>
    <scope>NUCLEOTIDE SEQUENCE [LARGE SCALE GENOMIC DNA]</scope>
    <source>
        <strain evidence="1 2">NA12</strain>
    </source>
</reference>
<evidence type="ECO:0000313" key="2">
    <source>
        <dbReference type="Proteomes" id="UP000248924"/>
    </source>
</evidence>
<name>A0A2W2DXE1_9ACTN</name>
<gene>
    <name evidence="1" type="ORF">C1I95_20200</name>
</gene>
<dbReference type="AlphaFoldDB" id="A0A2W2DXE1"/>
<protein>
    <submittedName>
        <fullName evidence="1">Uncharacterized protein</fullName>
    </submittedName>
</protein>
<accession>A0A2W2DXE1</accession>
<comment type="caution">
    <text evidence="1">The sequence shown here is derived from an EMBL/GenBank/DDBJ whole genome shotgun (WGS) entry which is preliminary data.</text>
</comment>
<dbReference type="EMBL" id="POTY01000132">
    <property type="protein sequence ID" value="PZG15163.1"/>
    <property type="molecule type" value="Genomic_DNA"/>
</dbReference>
<keyword evidence="2" id="KW-1185">Reference proteome</keyword>
<proteinExistence type="predicted"/>